<comment type="caution">
    <text evidence="3">The sequence shown here is derived from an EMBL/GenBank/DDBJ whole genome shotgun (WGS) entry which is preliminary data.</text>
</comment>
<dbReference type="PANTHER" id="PTHR39668:SF1">
    <property type="entry name" value="T. BRUCEI SPP.-SPECIFIC PROTEIN"/>
    <property type="match status" value="1"/>
</dbReference>
<organism evidence="3 4">
    <name type="scientific">Leptomonas seymouri</name>
    <dbReference type="NCBI Taxonomy" id="5684"/>
    <lineage>
        <taxon>Eukaryota</taxon>
        <taxon>Discoba</taxon>
        <taxon>Euglenozoa</taxon>
        <taxon>Kinetoplastea</taxon>
        <taxon>Metakinetoplastina</taxon>
        <taxon>Trypanosomatida</taxon>
        <taxon>Trypanosomatidae</taxon>
        <taxon>Leishmaniinae</taxon>
        <taxon>Leptomonas</taxon>
    </lineage>
</organism>
<keyword evidence="2" id="KW-0812">Transmembrane</keyword>
<accession>A0A0N1HZ47</accession>
<dbReference type="AlphaFoldDB" id="A0A0N1HZ47"/>
<feature type="compositionally biased region" description="Polar residues" evidence="1">
    <location>
        <begin position="251"/>
        <end position="263"/>
    </location>
</feature>
<keyword evidence="4" id="KW-1185">Reference proteome</keyword>
<evidence type="ECO:0000313" key="4">
    <source>
        <dbReference type="Proteomes" id="UP000038009"/>
    </source>
</evidence>
<keyword evidence="2" id="KW-0472">Membrane</keyword>
<reference evidence="3 4" key="1">
    <citation type="journal article" date="2015" name="PLoS Pathog.">
        <title>Leptomonas seymouri: Adaptations to the Dixenous Life Cycle Analyzed by Genome Sequencing, Transcriptome Profiling and Co-infection with Leishmania donovani.</title>
        <authorList>
            <person name="Kraeva N."/>
            <person name="Butenko A."/>
            <person name="Hlavacova J."/>
            <person name="Kostygov A."/>
            <person name="Myskova J."/>
            <person name="Grybchuk D."/>
            <person name="Lestinova T."/>
            <person name="Votypka J."/>
            <person name="Volf P."/>
            <person name="Opperdoes F."/>
            <person name="Flegontov P."/>
            <person name="Lukes J."/>
            <person name="Yurchenko V."/>
        </authorList>
    </citation>
    <scope>NUCLEOTIDE SEQUENCE [LARGE SCALE GENOMIC DNA]</scope>
    <source>
        <strain evidence="3 4">ATCC 30220</strain>
    </source>
</reference>
<feature type="compositionally biased region" description="Polar residues" evidence="1">
    <location>
        <begin position="221"/>
        <end position="238"/>
    </location>
</feature>
<keyword evidence="2" id="KW-1133">Transmembrane helix</keyword>
<gene>
    <name evidence="3" type="ORF">ABL78_2540</name>
</gene>
<feature type="region of interest" description="Disordered" evidence="1">
    <location>
        <begin position="206"/>
        <end position="281"/>
    </location>
</feature>
<dbReference type="OMA" id="MSALDWG"/>
<feature type="region of interest" description="Disordered" evidence="1">
    <location>
        <begin position="356"/>
        <end position="427"/>
    </location>
</feature>
<feature type="transmembrane region" description="Helical" evidence="2">
    <location>
        <begin position="59"/>
        <end position="82"/>
    </location>
</feature>
<dbReference type="EMBL" id="LJSK01000053">
    <property type="protein sequence ID" value="KPI88365.1"/>
    <property type="molecule type" value="Genomic_DNA"/>
</dbReference>
<dbReference type="PANTHER" id="PTHR39668">
    <property type="entry name" value="HYPOTHETICAL TRANSMEMBRANE PROTEIN L6586.03-RELATED"/>
    <property type="match status" value="1"/>
</dbReference>
<evidence type="ECO:0000256" key="1">
    <source>
        <dbReference type="SAM" id="MobiDB-lite"/>
    </source>
</evidence>
<sequence>MSLASSCIAVCAPLTAIASVLLFMMAHMLRSGNWTFEVLAAKHGWKEEEKAAVCRRGGFLYVFISLALWAVMFLQAPLYRLWNFMPWCQSQRYLEECRTREGLLAPEISRSNRMPSGGGGRVRSVPRRLSTQVGRQNEEPTEMSALDWKQEGNGPLSRTKTNRPADSGPELLETAKGFSSAIVSALSNGRRYPNFMRTLTDTATAGSAITSERTAADEGDGSSTQPQDAVSITTSSTAAKYGRVRGRCSRAPQQPASEPQGTVTIRPHIVPSTYDTLTTPNTLSAPPLLPSQQQYAHADLWSGSSKPSGAEDSDFLSDVELDSVGHYGLRQIRASSWGMQGGIAAAPSTTYRSRAGDVGGPLQREAIGSSTRGSDELASSPAAVVRGETHAPMITTLWPAATSKSSRSMSPALRPPGNRARRFPGSG</sequence>
<protein>
    <submittedName>
        <fullName evidence="3">Uncharacterized protein</fullName>
    </submittedName>
</protein>
<evidence type="ECO:0000256" key="2">
    <source>
        <dbReference type="SAM" id="Phobius"/>
    </source>
</evidence>
<dbReference type="OrthoDB" id="266349at2759"/>
<proteinExistence type="predicted"/>
<dbReference type="Proteomes" id="UP000038009">
    <property type="component" value="Unassembled WGS sequence"/>
</dbReference>
<evidence type="ECO:0000313" key="3">
    <source>
        <dbReference type="EMBL" id="KPI88365.1"/>
    </source>
</evidence>
<dbReference type="VEuPathDB" id="TriTrypDB:Lsey_0053_0180"/>
<name>A0A0N1HZ47_LEPSE</name>
<feature type="region of interest" description="Disordered" evidence="1">
    <location>
        <begin position="109"/>
        <end position="171"/>
    </location>
</feature>